<name>A0A7L0Z279_9PASE</name>
<keyword evidence="8" id="KW-0132">Cell division</keyword>
<dbReference type="GO" id="GO:0005634">
    <property type="term" value="C:nucleus"/>
    <property type="evidence" value="ECO:0007669"/>
    <property type="project" value="UniProtKB-SubCell"/>
</dbReference>
<evidence type="ECO:0000313" key="21">
    <source>
        <dbReference type="Proteomes" id="UP000539920"/>
    </source>
</evidence>
<evidence type="ECO:0000256" key="17">
    <source>
        <dbReference type="SAM" id="MobiDB-lite"/>
    </source>
</evidence>
<comment type="subcellular location">
    <subcellularLocation>
        <location evidence="4">Chromosome</location>
        <location evidence="4">Centromere</location>
        <location evidence="4">Kinetochore</location>
    </subcellularLocation>
    <subcellularLocation>
        <location evidence="2">Cytoplasm</location>
        <location evidence="2">Cytoskeleton</location>
        <location evidence="2">Spindle</location>
    </subcellularLocation>
    <subcellularLocation>
        <location evidence="3">Midbody</location>
    </subcellularLocation>
    <subcellularLocation>
        <location evidence="1">Nucleus</location>
    </subcellularLocation>
</comment>
<evidence type="ECO:0000256" key="9">
    <source>
        <dbReference type="ARBA" id="ARBA00022701"/>
    </source>
</evidence>
<evidence type="ECO:0000256" key="13">
    <source>
        <dbReference type="ARBA" id="ARBA00023212"/>
    </source>
</evidence>
<dbReference type="GO" id="GO:0005874">
    <property type="term" value="C:microtubule"/>
    <property type="evidence" value="ECO:0007669"/>
    <property type="project" value="UniProtKB-KW"/>
</dbReference>
<feature type="region of interest" description="Disordered" evidence="17">
    <location>
        <begin position="483"/>
        <end position="505"/>
    </location>
</feature>
<dbReference type="PANTHER" id="PTHR13142:SF1">
    <property type="entry name" value="INNER CENTROMERE PROTEIN"/>
    <property type="match status" value="1"/>
</dbReference>
<keyword evidence="10" id="KW-0498">Mitosis</keyword>
<evidence type="ECO:0000256" key="7">
    <source>
        <dbReference type="ARBA" id="ARBA00022490"/>
    </source>
</evidence>
<feature type="compositionally biased region" description="Basic and acidic residues" evidence="17">
    <location>
        <begin position="540"/>
        <end position="558"/>
    </location>
</feature>
<feature type="region of interest" description="Disordered" evidence="17">
    <location>
        <begin position="150"/>
        <end position="420"/>
    </location>
</feature>
<dbReference type="InterPro" id="IPR005635">
    <property type="entry name" value="Inner_centromere_prot_ARK-bd"/>
</dbReference>
<keyword evidence="11" id="KW-0159">Chromosome partition</keyword>
<dbReference type="GO" id="GO:0051257">
    <property type="term" value="P:meiotic spindle midzone assembly"/>
    <property type="evidence" value="ECO:0007669"/>
    <property type="project" value="TreeGrafter"/>
</dbReference>
<dbReference type="PANTHER" id="PTHR13142">
    <property type="entry name" value="INNER CENTROMERE PROTEIN"/>
    <property type="match status" value="1"/>
</dbReference>
<feature type="compositionally biased region" description="Basic residues" evidence="17">
    <location>
        <begin position="296"/>
        <end position="306"/>
    </location>
</feature>
<feature type="non-terminal residue" evidence="20">
    <location>
        <position position="1"/>
    </location>
</feature>
<keyword evidence="6" id="KW-0158">Chromosome</keyword>
<keyword evidence="15" id="KW-0131">Cell cycle</keyword>
<dbReference type="Proteomes" id="UP000539920">
    <property type="component" value="Unassembled WGS sequence"/>
</dbReference>
<feature type="compositionally biased region" description="Polar residues" evidence="17">
    <location>
        <begin position="715"/>
        <end position="727"/>
    </location>
</feature>
<dbReference type="GO" id="GO:0030496">
    <property type="term" value="C:midbody"/>
    <property type="evidence" value="ECO:0007669"/>
    <property type="project" value="UniProtKB-SubCell"/>
</dbReference>
<evidence type="ECO:0000256" key="3">
    <source>
        <dbReference type="ARBA" id="ARBA00004214"/>
    </source>
</evidence>
<feature type="compositionally biased region" description="Basic and acidic residues" evidence="17">
    <location>
        <begin position="565"/>
        <end position="582"/>
    </location>
</feature>
<evidence type="ECO:0000256" key="12">
    <source>
        <dbReference type="ARBA" id="ARBA00022838"/>
    </source>
</evidence>
<evidence type="ECO:0000256" key="14">
    <source>
        <dbReference type="ARBA" id="ARBA00023242"/>
    </source>
</evidence>
<feature type="domain" description="Chromosome passenger complex (CPC) protein INCENP N-terminal" evidence="19">
    <location>
        <begin position="1"/>
        <end position="25"/>
    </location>
</feature>
<sequence>RRLAQFLRQVDETDMVWLDEIYEEAVKMFVSNYSEELELMPKTPSQKKRQRRKRLSALQEEQEPGRKRLSRRRNGSSRPSVRSSQRLQNKENLELSRAEAKEDSPPQRMTRSRAAASARSSRVVPETPSALQAAGKDLWVEANHVGTAVPLQRSRAEPAELLPTSSGNGSPKEHGVPKSPLVPTAPEQVVPCTPEASQAVAEPQTARAANVTVALSPGAELKEEDGSLRGHNRAQEPSQPLRNSPGTPTGSRLSRRSVRRSLMGKASLSRRTSLAEKYSLASKRESMIRASTARAAGKKRATRKRSVSSSSVEASSSINVPEDEETVVKVGPPPGPSTPSKLDFQNPRMSLRSHTVSKHGQPQEPNSSENNLNKNGETLEPPQSARRKPSYKRAVDERYDHQQAEEGGLSPLRKKTPSPVLPASRVVRPFKTFLHTVQKNQLLMTPSSVGRNGVIKSFIRYNTPLQADPKEKERQKLETLRKKQEAEQLRRQKVEEEKKRRLGEAKLKREERLRKVLQARERAEEIEKERKRRIEQKMALLDEKTEKVREERLAEEKIKKRMAARKMEEAEARRRQEEEARRQRALQQEEEERRRRELMQKKREEEQERARKIAEQRQAEQERERQLAAERELERKREQERIQAEKLREQQEKAARLQKEEAAAKERLRMEMEKKEREQQMLAEKKRQEEERKKLSEEQKAKDNARAPLLENKENSPACNSYEMTPQSRKELKVPLTSSNDYGMDLNSDDSTDDESQPRKPVPAWATGNQLSQAVIRQYYNPPDVDALFGAIPSPKLEDIFYKNKPRYFKRTSSAVWHSPP</sequence>
<evidence type="ECO:0000256" key="1">
    <source>
        <dbReference type="ARBA" id="ARBA00004123"/>
    </source>
</evidence>
<feature type="region of interest" description="Disordered" evidence="17">
    <location>
        <begin position="40"/>
        <end position="129"/>
    </location>
</feature>
<protein>
    <submittedName>
        <fullName evidence="20">INCE protein</fullName>
    </submittedName>
</protein>
<dbReference type="GO" id="GO:0032133">
    <property type="term" value="C:chromosome passenger complex"/>
    <property type="evidence" value="ECO:0007669"/>
    <property type="project" value="TreeGrafter"/>
</dbReference>
<dbReference type="GO" id="GO:0000281">
    <property type="term" value="P:mitotic cytokinesis"/>
    <property type="evidence" value="ECO:0007669"/>
    <property type="project" value="TreeGrafter"/>
</dbReference>
<dbReference type="Gene3D" id="6.10.250.2990">
    <property type="match status" value="1"/>
</dbReference>
<feature type="region of interest" description="Disordered" evidence="17">
    <location>
        <begin position="523"/>
        <end position="767"/>
    </location>
</feature>
<dbReference type="GO" id="GO:0000776">
    <property type="term" value="C:kinetochore"/>
    <property type="evidence" value="ECO:0007669"/>
    <property type="project" value="UniProtKB-KW"/>
</dbReference>
<dbReference type="GO" id="GO:0051310">
    <property type="term" value="P:metaphase chromosome alignment"/>
    <property type="evidence" value="ECO:0007669"/>
    <property type="project" value="TreeGrafter"/>
</dbReference>
<accession>A0A7L0Z279</accession>
<feature type="compositionally biased region" description="Basic residues" evidence="17">
    <location>
        <begin position="45"/>
        <end position="55"/>
    </location>
</feature>
<keyword evidence="13" id="KW-0206">Cytoskeleton</keyword>
<keyword evidence="21" id="KW-1185">Reference proteome</keyword>
<dbReference type="EMBL" id="VXBC01012246">
    <property type="protein sequence ID" value="NXM22189.1"/>
    <property type="molecule type" value="Genomic_DNA"/>
</dbReference>
<dbReference type="Pfam" id="PF12178">
    <property type="entry name" value="INCENP_N"/>
    <property type="match status" value="1"/>
</dbReference>
<evidence type="ECO:0000259" key="19">
    <source>
        <dbReference type="Pfam" id="PF12178"/>
    </source>
</evidence>
<evidence type="ECO:0000256" key="16">
    <source>
        <dbReference type="ARBA" id="ARBA00023328"/>
    </source>
</evidence>
<keyword evidence="16" id="KW-0137">Centromere</keyword>
<feature type="compositionally biased region" description="Polar residues" evidence="17">
    <location>
        <begin position="235"/>
        <end position="250"/>
    </location>
</feature>
<feature type="compositionally biased region" description="Low complexity" evidence="17">
    <location>
        <begin position="307"/>
        <end position="317"/>
    </location>
</feature>
<feature type="compositionally biased region" description="Basic and acidic residues" evidence="17">
    <location>
        <begin position="88"/>
        <end position="105"/>
    </location>
</feature>
<reference evidence="20 21" key="1">
    <citation type="submission" date="2019-09" db="EMBL/GenBank/DDBJ databases">
        <title>Bird 10,000 Genomes (B10K) Project - Family phase.</title>
        <authorList>
            <person name="Zhang G."/>
        </authorList>
    </citation>
    <scope>NUCLEOTIDE SEQUENCE [LARGE SCALE GENOMIC DNA]</scope>
    <source>
        <strain evidence="20">B10K-DU-001-79</strain>
        <tissue evidence="20">Muscle</tissue>
    </source>
</reference>
<keyword evidence="7" id="KW-0963">Cytoplasm</keyword>
<feature type="non-terminal residue" evidence="20">
    <location>
        <position position="821"/>
    </location>
</feature>
<comment type="similarity">
    <text evidence="5">Belongs to the INCENP family.</text>
</comment>
<evidence type="ECO:0000256" key="6">
    <source>
        <dbReference type="ARBA" id="ARBA00022454"/>
    </source>
</evidence>
<evidence type="ECO:0000259" key="18">
    <source>
        <dbReference type="Pfam" id="PF03941"/>
    </source>
</evidence>
<organism evidence="20 21">
    <name type="scientific">Ploceus nigricollis</name>
    <dbReference type="NCBI Taxonomy" id="441696"/>
    <lineage>
        <taxon>Eukaryota</taxon>
        <taxon>Metazoa</taxon>
        <taxon>Chordata</taxon>
        <taxon>Craniata</taxon>
        <taxon>Vertebrata</taxon>
        <taxon>Euteleostomi</taxon>
        <taxon>Archelosauria</taxon>
        <taxon>Archosauria</taxon>
        <taxon>Dinosauria</taxon>
        <taxon>Saurischia</taxon>
        <taxon>Theropoda</taxon>
        <taxon>Coelurosauria</taxon>
        <taxon>Aves</taxon>
        <taxon>Neognathae</taxon>
        <taxon>Neoaves</taxon>
        <taxon>Telluraves</taxon>
        <taxon>Australaves</taxon>
        <taxon>Passeriformes</taxon>
        <taxon>Passeroidea</taxon>
        <taxon>Ploceidae</taxon>
        <taxon>Ploceinae</taxon>
        <taxon>Ploceus</taxon>
    </lineage>
</organism>
<evidence type="ECO:0000256" key="2">
    <source>
        <dbReference type="ARBA" id="ARBA00004186"/>
    </source>
</evidence>
<evidence type="ECO:0000256" key="5">
    <source>
        <dbReference type="ARBA" id="ARBA00010042"/>
    </source>
</evidence>
<feature type="compositionally biased region" description="Polar residues" evidence="17">
    <location>
        <begin position="76"/>
        <end position="87"/>
    </location>
</feature>
<keyword evidence="9" id="KW-0493">Microtubule</keyword>
<dbReference type="InterPro" id="IPR022006">
    <property type="entry name" value="INCENP_N"/>
</dbReference>
<keyword evidence="14" id="KW-0539">Nucleus</keyword>
<evidence type="ECO:0000256" key="15">
    <source>
        <dbReference type="ARBA" id="ARBA00023306"/>
    </source>
</evidence>
<feature type="compositionally biased region" description="Basic and acidic residues" evidence="17">
    <location>
        <begin position="591"/>
        <end position="705"/>
    </location>
</feature>
<evidence type="ECO:0000256" key="11">
    <source>
        <dbReference type="ARBA" id="ARBA00022829"/>
    </source>
</evidence>
<gene>
    <name evidence="20" type="primary">Incenp</name>
    <name evidence="20" type="ORF">PLONIG_R08335</name>
</gene>
<keyword evidence="12" id="KW-0995">Kinetochore</keyword>
<evidence type="ECO:0000256" key="10">
    <source>
        <dbReference type="ARBA" id="ARBA00022776"/>
    </source>
</evidence>
<dbReference type="GO" id="GO:1990385">
    <property type="term" value="C:meiotic spindle midzone"/>
    <property type="evidence" value="ECO:0007669"/>
    <property type="project" value="TreeGrafter"/>
</dbReference>
<evidence type="ECO:0000313" key="20">
    <source>
        <dbReference type="EMBL" id="NXM22189.1"/>
    </source>
</evidence>
<feature type="compositionally biased region" description="Polar residues" evidence="17">
    <location>
        <begin position="352"/>
        <end position="376"/>
    </location>
</feature>
<evidence type="ECO:0000256" key="8">
    <source>
        <dbReference type="ARBA" id="ARBA00022618"/>
    </source>
</evidence>
<evidence type="ECO:0000256" key="4">
    <source>
        <dbReference type="ARBA" id="ARBA00004629"/>
    </source>
</evidence>
<feature type="domain" description="Inner centromere protein ARK-binding" evidence="18">
    <location>
        <begin position="745"/>
        <end position="801"/>
    </location>
</feature>
<proteinExistence type="inferred from homology"/>
<feature type="compositionally biased region" description="Basic and acidic residues" evidence="17">
    <location>
        <begin position="393"/>
        <end position="404"/>
    </location>
</feature>
<feature type="compositionally biased region" description="Low complexity" evidence="17">
    <location>
        <begin position="112"/>
        <end position="122"/>
    </location>
</feature>
<dbReference type="Gene3D" id="1.20.5.3600">
    <property type="match status" value="1"/>
</dbReference>
<dbReference type="AlphaFoldDB" id="A0A7L0Z279"/>
<comment type="caution">
    <text evidence="20">The sequence shown here is derived from an EMBL/GenBank/DDBJ whole genome shotgun (WGS) entry which is preliminary data.</text>
</comment>
<dbReference type="Pfam" id="PF03941">
    <property type="entry name" value="INCENP_ARK-bind"/>
    <property type="match status" value="1"/>
</dbReference>